<comment type="caution">
    <text evidence="1">The sequence shown here is derived from an EMBL/GenBank/DDBJ whole genome shotgun (WGS) entry which is preliminary data.</text>
</comment>
<accession>A0A482VQ23</accession>
<protein>
    <submittedName>
        <fullName evidence="1">Uncharacterized protein</fullName>
    </submittedName>
</protein>
<gene>
    <name evidence="1" type="ORF">BDFB_011808</name>
</gene>
<keyword evidence="2" id="KW-1185">Reference proteome</keyword>
<sequence length="194" mass="22442">MLLVTLTLVKNISVMIAENYNSVLAKFIGGKRVDYAKKKGYEMRCNLAGLFVNCKSEFYDGKDSLVLWEHMQGEDFYRSKKNHQSYVTFAFCWKSRHKLWQKPRTDSKKRTFSNLRKENCGMYKGSSVLLRGNIAILNFGAQRVFFLRKSYIISNTTIIFQIVLPFTSVKKVKVHGARRLGESEGEEDAQEVSR</sequence>
<proteinExistence type="predicted"/>
<organism evidence="1 2">
    <name type="scientific">Asbolus verrucosus</name>
    <name type="common">Desert ironclad beetle</name>
    <dbReference type="NCBI Taxonomy" id="1661398"/>
    <lineage>
        <taxon>Eukaryota</taxon>
        <taxon>Metazoa</taxon>
        <taxon>Ecdysozoa</taxon>
        <taxon>Arthropoda</taxon>
        <taxon>Hexapoda</taxon>
        <taxon>Insecta</taxon>
        <taxon>Pterygota</taxon>
        <taxon>Neoptera</taxon>
        <taxon>Endopterygota</taxon>
        <taxon>Coleoptera</taxon>
        <taxon>Polyphaga</taxon>
        <taxon>Cucujiformia</taxon>
        <taxon>Tenebrionidae</taxon>
        <taxon>Pimeliinae</taxon>
        <taxon>Asbolus</taxon>
    </lineage>
</organism>
<evidence type="ECO:0000313" key="1">
    <source>
        <dbReference type="EMBL" id="RZC34499.1"/>
    </source>
</evidence>
<evidence type="ECO:0000313" key="2">
    <source>
        <dbReference type="Proteomes" id="UP000292052"/>
    </source>
</evidence>
<dbReference type="Proteomes" id="UP000292052">
    <property type="component" value="Unassembled WGS sequence"/>
</dbReference>
<name>A0A482VQ23_ASBVE</name>
<dbReference type="AlphaFoldDB" id="A0A482VQ23"/>
<dbReference type="OrthoDB" id="6780028at2759"/>
<reference evidence="1 2" key="1">
    <citation type="submission" date="2017-03" db="EMBL/GenBank/DDBJ databases">
        <title>Genome of the blue death feigning beetle - Asbolus verrucosus.</title>
        <authorList>
            <person name="Rider S.D."/>
        </authorList>
    </citation>
    <scope>NUCLEOTIDE SEQUENCE [LARGE SCALE GENOMIC DNA]</scope>
    <source>
        <strain evidence="1">Butters</strain>
        <tissue evidence="1">Head and leg muscle</tissue>
    </source>
</reference>
<dbReference type="EMBL" id="QDEB01079441">
    <property type="protein sequence ID" value="RZC34499.1"/>
    <property type="molecule type" value="Genomic_DNA"/>
</dbReference>